<dbReference type="Gene3D" id="3.40.47.10">
    <property type="match status" value="2"/>
</dbReference>
<evidence type="ECO:0000259" key="3">
    <source>
        <dbReference type="Pfam" id="PF08541"/>
    </source>
</evidence>
<evidence type="ECO:0000313" key="6">
    <source>
        <dbReference type="Proteomes" id="UP001611415"/>
    </source>
</evidence>
<evidence type="ECO:0000256" key="1">
    <source>
        <dbReference type="ARBA" id="ARBA00022679"/>
    </source>
</evidence>
<dbReference type="SUPFAM" id="SSF53901">
    <property type="entry name" value="Thiolase-like"/>
    <property type="match status" value="1"/>
</dbReference>
<dbReference type="Pfam" id="PF08545">
    <property type="entry name" value="ACP_syn_III"/>
    <property type="match status" value="1"/>
</dbReference>
<reference evidence="5 6" key="1">
    <citation type="submission" date="2024-10" db="EMBL/GenBank/DDBJ databases">
        <title>The Natural Products Discovery Center: Release of the First 8490 Sequenced Strains for Exploring Actinobacteria Biosynthetic Diversity.</title>
        <authorList>
            <person name="Kalkreuter E."/>
            <person name="Kautsar S.A."/>
            <person name="Yang D."/>
            <person name="Bader C.D."/>
            <person name="Teijaro C.N."/>
            <person name="Fluegel L."/>
            <person name="Davis C.M."/>
            <person name="Simpson J.R."/>
            <person name="Lauterbach L."/>
            <person name="Steele A.D."/>
            <person name="Gui C."/>
            <person name="Meng S."/>
            <person name="Li G."/>
            <person name="Viehrig K."/>
            <person name="Ye F."/>
            <person name="Su P."/>
            <person name="Kiefer A.F."/>
            <person name="Nichols A."/>
            <person name="Cepeda A.J."/>
            <person name="Yan W."/>
            <person name="Fan B."/>
            <person name="Jiang Y."/>
            <person name="Adhikari A."/>
            <person name="Zheng C.-J."/>
            <person name="Schuster L."/>
            <person name="Cowan T.M."/>
            <person name="Smanski M.J."/>
            <person name="Chevrette M.G."/>
            <person name="De Carvalho L.P.S."/>
            <person name="Shen B."/>
        </authorList>
    </citation>
    <scope>NUCLEOTIDE SEQUENCE [LARGE SCALE GENOMIC DNA]</scope>
    <source>
        <strain evidence="5 6">NPDC019275</strain>
    </source>
</reference>
<evidence type="ECO:0000313" key="5">
    <source>
        <dbReference type="EMBL" id="MFI2472910.1"/>
    </source>
</evidence>
<dbReference type="EMBL" id="JBIRYO010000003">
    <property type="protein sequence ID" value="MFI2472910.1"/>
    <property type="molecule type" value="Genomic_DNA"/>
</dbReference>
<keyword evidence="6" id="KW-1185">Reference proteome</keyword>
<sequence length="389" mass="43034">MALVSAVRDEISVAGWRSDCVCRRARQPIFVAELKRKAGMMVRTRFESIGAYTPTTVRSTEDLIAELAVPKSWDLERITGIRNRRVYDSRPDRYESSFDLALRAIADCLHHSGYAVDELDVIISASITRTRGKEIFCYAPSFAVMLGRAIGADKARCFDVSNACAGMFTAVMVLDRMIKAGVVRNGLVVSGEQITPIAETAVREISQPYDPQFASLTVGDAACAVVLDDRGDDDDEIHYVELMTAADGAEHCLGMPSDVTGGMAMYTDNRAMQNEARYQQGIDRLSDFLAETGRSWESEKYDYWIHHQFSAPAIDYISDLTERHFGTPMPQKLNVLRDYGNTASTSHFLVLHEHLAQQRIPKGSKILMIPAASGIVSGYLAATISRLEA</sequence>
<feature type="domain" description="Beta-ketoacyl-[acyl-carrier-protein] synthase III N-terminal" evidence="4">
    <location>
        <begin position="158"/>
        <end position="243"/>
    </location>
</feature>
<dbReference type="Pfam" id="PF08541">
    <property type="entry name" value="ACP_syn_III_C"/>
    <property type="match status" value="1"/>
</dbReference>
<proteinExistence type="predicted"/>
<dbReference type="PANTHER" id="PTHR34069">
    <property type="entry name" value="3-OXOACYL-[ACYL-CARRIER-PROTEIN] SYNTHASE 3"/>
    <property type="match status" value="1"/>
</dbReference>
<evidence type="ECO:0000259" key="4">
    <source>
        <dbReference type="Pfam" id="PF08545"/>
    </source>
</evidence>
<dbReference type="InterPro" id="IPR013751">
    <property type="entry name" value="ACP_syn_III_N"/>
</dbReference>
<dbReference type="Proteomes" id="UP001611415">
    <property type="component" value="Unassembled WGS sequence"/>
</dbReference>
<comment type="caution">
    <text evidence="5">The sequence shown here is derived from an EMBL/GenBank/DDBJ whole genome shotgun (WGS) entry which is preliminary data.</text>
</comment>
<protein>
    <submittedName>
        <fullName evidence="5">3-oxoacyl-ACP synthase III family protein</fullName>
    </submittedName>
</protein>
<dbReference type="PANTHER" id="PTHR34069:SF2">
    <property type="entry name" value="BETA-KETOACYL-[ACYL-CARRIER-PROTEIN] SYNTHASE III"/>
    <property type="match status" value="1"/>
</dbReference>
<name>A0ABW7WVN8_9NOCA</name>
<dbReference type="InterPro" id="IPR016039">
    <property type="entry name" value="Thiolase-like"/>
</dbReference>
<keyword evidence="1" id="KW-0808">Transferase</keyword>
<evidence type="ECO:0000256" key="2">
    <source>
        <dbReference type="ARBA" id="ARBA00023315"/>
    </source>
</evidence>
<organism evidence="5 6">
    <name type="scientific">Nocardia xishanensis</name>
    <dbReference type="NCBI Taxonomy" id="238964"/>
    <lineage>
        <taxon>Bacteria</taxon>
        <taxon>Bacillati</taxon>
        <taxon>Actinomycetota</taxon>
        <taxon>Actinomycetes</taxon>
        <taxon>Mycobacteriales</taxon>
        <taxon>Nocardiaceae</taxon>
        <taxon>Nocardia</taxon>
    </lineage>
</organism>
<feature type="domain" description="Beta-ketoacyl-[acyl-carrier-protein] synthase III C-terminal" evidence="3">
    <location>
        <begin position="296"/>
        <end position="378"/>
    </location>
</feature>
<dbReference type="InterPro" id="IPR013747">
    <property type="entry name" value="ACP_syn_III_C"/>
</dbReference>
<gene>
    <name evidence="5" type="ORF">ACH49W_05975</name>
</gene>
<keyword evidence="2" id="KW-0012">Acyltransferase</keyword>
<accession>A0ABW7WVN8</accession>
<dbReference type="RefSeq" id="WP_364825587.1">
    <property type="nucleotide sequence ID" value="NZ_JBFAYM010000017.1"/>
</dbReference>